<protein>
    <submittedName>
        <fullName evidence="2">DNA-3-methyladenine glycosylase I</fullName>
    </submittedName>
</protein>
<dbReference type="GO" id="GO:0006284">
    <property type="term" value="P:base-excision repair"/>
    <property type="evidence" value="ECO:0007669"/>
    <property type="project" value="InterPro"/>
</dbReference>
<name>A0A6I2UYG4_9FIRM</name>
<evidence type="ECO:0000313" key="2">
    <source>
        <dbReference type="EMBL" id="MSV25395.1"/>
    </source>
</evidence>
<gene>
    <name evidence="2" type="ORF">FYJ78_09465</name>
</gene>
<dbReference type="AlphaFoldDB" id="A0A6I2UYG4"/>
<sequence length="191" mass="22527">MIWPDGKCRCFWANPKNERYVRYHDEEWGRPEHDDGRLFEMLLLECFQAGLSWECILNKREGFRQAFADFHLDDVCAFTEEDVERLMQDAAIIRHRRKIEAAVCNARVFREIRQEFGSFDRYLWQWTEGEVVHERGRTTSALSNVLSKDLKKRGMKFVGSTTIYSYLQAVGVIESHEPDCFLSGVQDVYQT</sequence>
<dbReference type="GO" id="GO:0046872">
    <property type="term" value="F:metal ion binding"/>
    <property type="evidence" value="ECO:0007669"/>
    <property type="project" value="UniProtKB-KW"/>
</dbReference>
<keyword evidence="1" id="KW-0862">Zinc</keyword>
<feature type="binding site" evidence="1">
    <location>
        <position position="10"/>
    </location>
    <ligand>
        <name>Zn(2+)</name>
        <dbReference type="ChEBI" id="CHEBI:29105"/>
    </ligand>
</feature>
<keyword evidence="3" id="KW-1185">Reference proteome</keyword>
<dbReference type="InterPro" id="IPR011257">
    <property type="entry name" value="DNA_glycosylase"/>
</dbReference>
<dbReference type="SUPFAM" id="SSF48150">
    <property type="entry name" value="DNA-glycosylase"/>
    <property type="match status" value="1"/>
</dbReference>
<keyword evidence="1" id="KW-0479">Metal-binding</keyword>
<dbReference type="PANTHER" id="PTHR30037:SF4">
    <property type="entry name" value="DNA-3-METHYLADENINE GLYCOSYLASE I"/>
    <property type="match status" value="1"/>
</dbReference>
<evidence type="ECO:0000313" key="3">
    <source>
        <dbReference type="Proteomes" id="UP000430222"/>
    </source>
</evidence>
<dbReference type="InterPro" id="IPR052891">
    <property type="entry name" value="DNA-3mA_glycosylase"/>
</dbReference>
<reference evidence="2 3" key="1">
    <citation type="submission" date="2019-08" db="EMBL/GenBank/DDBJ databases">
        <title>In-depth cultivation of the pig gut microbiome towards novel bacterial diversity and tailored functional studies.</title>
        <authorList>
            <person name="Wylensek D."/>
            <person name="Hitch T.C.A."/>
            <person name="Clavel T."/>
        </authorList>
    </citation>
    <scope>NUCLEOTIDE SEQUENCE [LARGE SCALE GENOMIC DNA]</scope>
    <source>
        <strain evidence="3">WCA-380-WT-3B3</strain>
    </source>
</reference>
<dbReference type="PANTHER" id="PTHR30037">
    <property type="entry name" value="DNA-3-METHYLADENINE GLYCOSYLASE 1"/>
    <property type="match status" value="1"/>
</dbReference>
<evidence type="ECO:0000256" key="1">
    <source>
        <dbReference type="PIRSR" id="PIRSR605019-1"/>
    </source>
</evidence>
<comment type="caution">
    <text evidence="2">The sequence shown here is derived from an EMBL/GenBank/DDBJ whole genome shotgun (WGS) entry which is preliminary data.</text>
</comment>
<feature type="binding site" evidence="1">
    <location>
        <position position="180"/>
    </location>
    <ligand>
        <name>Zn(2+)</name>
        <dbReference type="ChEBI" id="CHEBI:29105"/>
    </ligand>
</feature>
<organism evidence="2 3">
    <name type="scientific">Selenomonas montiformis</name>
    <dbReference type="NCBI Taxonomy" id="2652285"/>
    <lineage>
        <taxon>Bacteria</taxon>
        <taxon>Bacillati</taxon>
        <taxon>Bacillota</taxon>
        <taxon>Negativicutes</taxon>
        <taxon>Selenomonadales</taxon>
        <taxon>Selenomonadaceae</taxon>
        <taxon>Selenomonas</taxon>
    </lineage>
</organism>
<dbReference type="Proteomes" id="UP000430222">
    <property type="component" value="Unassembled WGS sequence"/>
</dbReference>
<dbReference type="Gene3D" id="1.10.340.30">
    <property type="entry name" value="Hypothetical protein, domain 2"/>
    <property type="match status" value="1"/>
</dbReference>
<dbReference type="GO" id="GO:0008725">
    <property type="term" value="F:DNA-3-methyladenine glycosylase activity"/>
    <property type="evidence" value="ECO:0007669"/>
    <property type="project" value="InterPro"/>
</dbReference>
<dbReference type="Pfam" id="PF03352">
    <property type="entry name" value="Adenine_glyco"/>
    <property type="match status" value="1"/>
</dbReference>
<accession>A0A6I2UYG4</accession>
<dbReference type="EMBL" id="VUNL01000010">
    <property type="protein sequence ID" value="MSV25395.1"/>
    <property type="molecule type" value="Genomic_DNA"/>
</dbReference>
<proteinExistence type="predicted"/>
<feature type="binding site" evidence="1">
    <location>
        <position position="24"/>
    </location>
    <ligand>
        <name>Zn(2+)</name>
        <dbReference type="ChEBI" id="CHEBI:29105"/>
    </ligand>
</feature>
<dbReference type="InterPro" id="IPR005019">
    <property type="entry name" value="Adenine_glyco"/>
</dbReference>
<feature type="binding site" evidence="1">
    <location>
        <position position="176"/>
    </location>
    <ligand>
        <name>Zn(2+)</name>
        <dbReference type="ChEBI" id="CHEBI:29105"/>
    </ligand>
</feature>